<gene>
    <name evidence="1" type="ORF">UFOVP760_224</name>
</gene>
<dbReference type="Pfam" id="PF16724">
    <property type="entry name" value="T4-gp15_tss"/>
    <property type="match status" value="1"/>
</dbReference>
<protein>
    <submittedName>
        <fullName evidence="1">Tail sheath stabilizer and completion protein</fullName>
    </submittedName>
</protein>
<dbReference type="InterPro" id="IPR031997">
    <property type="entry name" value="T4-gp15_tss"/>
</dbReference>
<organism evidence="1">
    <name type="scientific">uncultured Caudovirales phage</name>
    <dbReference type="NCBI Taxonomy" id="2100421"/>
    <lineage>
        <taxon>Viruses</taxon>
        <taxon>Duplodnaviria</taxon>
        <taxon>Heunggongvirae</taxon>
        <taxon>Uroviricota</taxon>
        <taxon>Caudoviricetes</taxon>
        <taxon>Peduoviridae</taxon>
        <taxon>Maltschvirus</taxon>
        <taxon>Maltschvirus maltsch</taxon>
    </lineage>
</organism>
<dbReference type="Gene3D" id="3.30.2000.40">
    <property type="entry name" value="Myoviridae tail sheath stabiliser"/>
    <property type="match status" value="1"/>
</dbReference>
<dbReference type="EMBL" id="LR798360">
    <property type="protein sequence ID" value="CAB5226449.1"/>
    <property type="molecule type" value="Genomic_DNA"/>
</dbReference>
<proteinExistence type="predicted"/>
<accession>A0A6J7X634</accession>
<dbReference type="InterPro" id="IPR038553">
    <property type="entry name" value="T4-gp15_tss_sf"/>
</dbReference>
<sequence length="265" mass="30244">MITQFVTAFDNIVIKRYNNQRVPQSKVQVRYVYSPKQRVLYDLVNYAQNITLPVVSVSIANISRDESRVFNKINGFYISNGKSDIDKTQTTTHYRSPVPVNITVNMSILTKFQSDMDQILSNFIPYNNPYIILSWKVPEDLSMSGFAVPQEIRSEVLWCGSVNMSYPTDIAATDKYKITGDTSFTIKGWLFLAERDPVGNIFYIKENFYNTQLITSVAELTATEFSYPSNMNLSTDVERISSYGYPQITNSTTFTTSNVLTDTYL</sequence>
<evidence type="ECO:0000313" key="1">
    <source>
        <dbReference type="EMBL" id="CAB5226449.1"/>
    </source>
</evidence>
<reference evidence="1" key="1">
    <citation type="submission" date="2020-05" db="EMBL/GenBank/DDBJ databases">
        <authorList>
            <person name="Chiriac C."/>
            <person name="Salcher M."/>
            <person name="Ghai R."/>
            <person name="Kavagutti S V."/>
        </authorList>
    </citation>
    <scope>NUCLEOTIDE SEQUENCE</scope>
</reference>
<name>A0A6J7X634_9CAUD</name>